<evidence type="ECO:0000259" key="3">
    <source>
        <dbReference type="Pfam" id="PF01108"/>
    </source>
</evidence>
<evidence type="ECO:0000313" key="4">
    <source>
        <dbReference type="EMBL" id="KAK7162568.1"/>
    </source>
</evidence>
<dbReference type="Pfam" id="PF01108">
    <property type="entry name" value="Tissue_fac"/>
    <property type="match status" value="1"/>
</dbReference>
<gene>
    <name evidence="4" type="ORF">R3I93_006792</name>
</gene>
<dbReference type="SUPFAM" id="SSF49265">
    <property type="entry name" value="Fibronectin type III"/>
    <property type="match status" value="1"/>
</dbReference>
<feature type="transmembrane region" description="Helical" evidence="1">
    <location>
        <begin position="224"/>
        <end position="242"/>
    </location>
</feature>
<dbReference type="Gene3D" id="2.60.40.10">
    <property type="entry name" value="Immunoglobulins"/>
    <property type="match status" value="1"/>
</dbReference>
<evidence type="ECO:0000256" key="2">
    <source>
        <dbReference type="SAM" id="SignalP"/>
    </source>
</evidence>
<dbReference type="AlphaFoldDB" id="A0AAN9HA14"/>
<dbReference type="PANTHER" id="PTHR20859:SF53">
    <property type="entry name" value="INTERLEUKIN-22 RECEPTOR SUBUNIT ALPHA-1"/>
    <property type="match status" value="1"/>
</dbReference>
<feature type="chain" id="PRO_5042818630" description="Fibronectin type-III domain-containing protein" evidence="2">
    <location>
        <begin position="22"/>
        <end position="298"/>
    </location>
</feature>
<comment type="caution">
    <text evidence="4">The sequence shown here is derived from an EMBL/GenBank/DDBJ whole genome shotgun (WGS) entry which is preliminary data.</text>
</comment>
<organism evidence="4 5">
    <name type="scientific">Phoxinus phoxinus</name>
    <name type="common">Eurasian minnow</name>
    <dbReference type="NCBI Taxonomy" id="58324"/>
    <lineage>
        <taxon>Eukaryota</taxon>
        <taxon>Metazoa</taxon>
        <taxon>Chordata</taxon>
        <taxon>Craniata</taxon>
        <taxon>Vertebrata</taxon>
        <taxon>Euteleostomi</taxon>
        <taxon>Actinopterygii</taxon>
        <taxon>Neopterygii</taxon>
        <taxon>Teleostei</taxon>
        <taxon>Ostariophysi</taxon>
        <taxon>Cypriniformes</taxon>
        <taxon>Leuciscidae</taxon>
        <taxon>Phoxininae</taxon>
        <taxon>Phoxinus</taxon>
    </lineage>
</organism>
<keyword evidence="5" id="KW-1185">Reference proteome</keyword>
<dbReference type="InterPro" id="IPR013783">
    <property type="entry name" value="Ig-like_fold"/>
</dbReference>
<reference evidence="4 5" key="1">
    <citation type="submission" date="2024-02" db="EMBL/GenBank/DDBJ databases">
        <title>Chromosome-level genome assembly of the Eurasian Minnow (Phoxinus phoxinus).</title>
        <authorList>
            <person name="Oriowo T.O."/>
            <person name="Martin S."/>
            <person name="Stange M."/>
            <person name="Chrysostomakis Y."/>
            <person name="Brown T."/>
            <person name="Winkler S."/>
            <person name="Kukowka S."/>
            <person name="Myers E.W."/>
            <person name="Bohne A."/>
        </authorList>
    </citation>
    <scope>NUCLEOTIDE SEQUENCE [LARGE SCALE GENOMIC DNA]</scope>
    <source>
        <strain evidence="4">ZFMK-TIS-60720</strain>
        <tissue evidence="4">Whole Organism</tissue>
    </source>
</reference>
<feature type="domain" description="Fibronectin type-III" evidence="3">
    <location>
        <begin position="12"/>
        <end position="111"/>
    </location>
</feature>
<keyword evidence="1" id="KW-1133">Transmembrane helix</keyword>
<dbReference type="InterPro" id="IPR036116">
    <property type="entry name" value="FN3_sf"/>
</dbReference>
<evidence type="ECO:0000313" key="5">
    <source>
        <dbReference type="Proteomes" id="UP001364617"/>
    </source>
</evidence>
<dbReference type="GO" id="GO:0004896">
    <property type="term" value="F:cytokine receptor activity"/>
    <property type="evidence" value="ECO:0007669"/>
    <property type="project" value="TreeGrafter"/>
</dbReference>
<dbReference type="EMBL" id="JAYKXH010000007">
    <property type="protein sequence ID" value="KAK7162568.1"/>
    <property type="molecule type" value="Genomic_DNA"/>
</dbReference>
<name>A0AAN9HA14_9TELE</name>
<keyword evidence="2" id="KW-0732">Signal</keyword>
<dbReference type="InterPro" id="IPR003961">
    <property type="entry name" value="FN3_dom"/>
</dbReference>
<dbReference type="Proteomes" id="UP001364617">
    <property type="component" value="Unassembled WGS sequence"/>
</dbReference>
<dbReference type="GO" id="GO:0005886">
    <property type="term" value="C:plasma membrane"/>
    <property type="evidence" value="ECO:0007669"/>
    <property type="project" value="TreeGrafter"/>
</dbReference>
<evidence type="ECO:0000256" key="1">
    <source>
        <dbReference type="SAM" id="Phobius"/>
    </source>
</evidence>
<dbReference type="InterPro" id="IPR050650">
    <property type="entry name" value="Type-II_Cytokine-TF_Rcpt"/>
</dbReference>
<accession>A0AAN9HA14</accession>
<dbReference type="PANTHER" id="PTHR20859">
    <property type="entry name" value="INTERFERON/INTERLEUKIN RECEPTOR"/>
    <property type="match status" value="1"/>
</dbReference>
<keyword evidence="1" id="KW-0812">Transmembrane</keyword>
<sequence length="298" mass="33329">MSSGLIKRLFPLLLHFTFNYSSTPPTALNTSMHSVNMKHVLRWSPLQASCSTVNYSVQFQGEYEFYKLNASWMNAYDCQEISANRCDLTHDLASNSDYSIRINTNCDGQKSWTQLPATFNRRDTVLLAPKMTVDVERDPIQVGFSTTLSDMTINLKVWKEGDEQNALNYAIRAYPYHFSIAAHRGREKMCFRAEAVVEAINKICSIDTQCVIIPEQTPDFVKPMIVSGAVVVAVAVAFILGWSATHFGPQIKEICHREPIPSVLLEDWPTSTPILCTGVSLEPTDLLQLSAVQVEGSV</sequence>
<keyword evidence="1" id="KW-0472">Membrane</keyword>
<feature type="signal peptide" evidence="2">
    <location>
        <begin position="1"/>
        <end position="21"/>
    </location>
</feature>
<protein>
    <recommendedName>
        <fullName evidence="3">Fibronectin type-III domain-containing protein</fullName>
    </recommendedName>
</protein>
<proteinExistence type="predicted"/>